<gene>
    <name evidence="3" type="ORF">DP114_30060</name>
</gene>
<dbReference type="AlphaFoldDB" id="A0A856MNB9"/>
<keyword evidence="1" id="KW-0175">Coiled coil</keyword>
<dbReference type="Proteomes" id="UP000503129">
    <property type="component" value="Chromosome"/>
</dbReference>
<dbReference type="Pfam" id="PF05729">
    <property type="entry name" value="NACHT"/>
    <property type="match status" value="1"/>
</dbReference>
<dbReference type="InterPro" id="IPR027417">
    <property type="entry name" value="P-loop_NTPase"/>
</dbReference>
<dbReference type="RefSeq" id="WP_172195339.1">
    <property type="nucleotide sequence ID" value="NZ_CAWOXK010000001.1"/>
</dbReference>
<feature type="coiled-coil region" evidence="1">
    <location>
        <begin position="642"/>
        <end position="709"/>
    </location>
</feature>
<dbReference type="InterPro" id="IPR054501">
    <property type="entry name" value="NCH2"/>
</dbReference>
<dbReference type="InterPro" id="IPR007111">
    <property type="entry name" value="NACHT_NTPase"/>
</dbReference>
<protein>
    <submittedName>
        <fullName evidence="3">Signal transduction protein</fullName>
    </submittedName>
</protein>
<dbReference type="PANTHER" id="PTHR46844:SF1">
    <property type="entry name" value="SLR5058 PROTEIN"/>
    <property type="match status" value="1"/>
</dbReference>
<dbReference type="PANTHER" id="PTHR46844">
    <property type="entry name" value="SLR5058 PROTEIN"/>
    <property type="match status" value="1"/>
</dbReference>
<feature type="domain" description="NACHT" evidence="2">
    <location>
        <begin position="173"/>
        <end position="316"/>
    </location>
</feature>
<evidence type="ECO:0000256" key="1">
    <source>
        <dbReference type="SAM" id="Coils"/>
    </source>
</evidence>
<dbReference type="Gene3D" id="3.40.50.300">
    <property type="entry name" value="P-loop containing nucleotide triphosphate hydrolases"/>
    <property type="match status" value="1"/>
</dbReference>
<dbReference type="PROSITE" id="PS50837">
    <property type="entry name" value="NACHT"/>
    <property type="match status" value="1"/>
</dbReference>
<organism evidence="3 4">
    <name type="scientific">Brasilonema sennae CENA114</name>
    <dbReference type="NCBI Taxonomy" id="415709"/>
    <lineage>
        <taxon>Bacteria</taxon>
        <taxon>Bacillati</taxon>
        <taxon>Cyanobacteriota</taxon>
        <taxon>Cyanophyceae</taxon>
        <taxon>Nostocales</taxon>
        <taxon>Scytonemataceae</taxon>
        <taxon>Brasilonema</taxon>
        <taxon>Bromeliae group (in: Brasilonema)</taxon>
    </lineage>
</organism>
<reference evidence="3 4" key="1">
    <citation type="submission" date="2018-06" db="EMBL/GenBank/DDBJ databases">
        <title>Comparative genomics of Brasilonema spp. strains.</title>
        <authorList>
            <person name="Alvarenga D.O."/>
            <person name="Fiore M.F."/>
            <person name="Varani A.M."/>
        </authorList>
    </citation>
    <scope>NUCLEOTIDE SEQUENCE [LARGE SCALE GENOMIC DNA]</scope>
    <source>
        <strain evidence="3 4">CENA114</strain>
    </source>
</reference>
<dbReference type="Pfam" id="PF22727">
    <property type="entry name" value="NCH2"/>
    <property type="match status" value="1"/>
</dbReference>
<accession>A0A856MNB9</accession>
<evidence type="ECO:0000259" key="2">
    <source>
        <dbReference type="PROSITE" id="PS50837"/>
    </source>
</evidence>
<evidence type="ECO:0000313" key="4">
    <source>
        <dbReference type="Proteomes" id="UP000503129"/>
    </source>
</evidence>
<dbReference type="EMBL" id="CP030118">
    <property type="protein sequence ID" value="QDL11580.1"/>
    <property type="molecule type" value="Genomic_DNA"/>
</dbReference>
<keyword evidence="4" id="KW-1185">Reference proteome</keyword>
<sequence length="790" mass="91119">MARSLRASEAGIKKAEEAFKLKGWTQDHLAGRADCTRQVVINFFAKRPVEKKLFQNICSELNLEWGEIAELEPGEEETGKTVDINDLVKTARENIRDSIDKRCSTMRVLDMNQPIGLDDIYTSVNILEKITGRRRLEIAELLQGLSIENFERFSLGDVREKRVPDLDAVNKHSKLMILGKPGAGKTTFLKYLALQCIEGRFQANHIPLFITLKEFAELPNQPNLLEYLIQLFASLGIAPNTKIKTGFLASFLNRTTTDTNQLVDLTAVEQLLNQGKLLILLDGLDEVREADNKRVLSHIRDFTIQYHKNQFVISCRIAAREYTFEQFTEVEVADFDEQQIHSFAQKWFKAKDDVIKAERFTEKLKDDKPIQELATNPLLLTLLCLVFEESGNFPSNRSELYKESLDVLLKKWDVKRNIERDQVYKELSLKRKEDLLSRIALETFKRGDYFFKQKEIEREITQYIQNLPNASTNPEALQLDSEAVLKSIEAQHGLFVERARSIYSFSHLTFHEYFTARKLVTSANPYATNDKALQALTTHLTEKRWREVFLLTVGMLDSADALLQLMKNTIDALLEKDEKLQEFFAWVEQKSSSVETSYKPAAVRSFYVYLARGRGRAQDRALNRALNLALYLNLALDLDLALNLALNRARALNRALNRARALNLVRDLARALNLARDLAQALNLARDRNLKLQQLLQQLENQLPKHKNDLEAYVSWWQAESQAWTQQLRTVMIEYRNIGHDWQFSDSQKKLLIQYLDANKLLVDCLNSDCYVSRKVRQEIEDTLLLPVKK</sequence>
<name>A0A856MNB9_9CYAN</name>
<proteinExistence type="predicted"/>
<dbReference type="KEGG" id="bsen:DP114_30060"/>
<evidence type="ECO:0000313" key="3">
    <source>
        <dbReference type="EMBL" id="QDL11580.1"/>
    </source>
</evidence>
<dbReference type="SUPFAM" id="SSF52540">
    <property type="entry name" value="P-loop containing nucleoside triphosphate hydrolases"/>
    <property type="match status" value="1"/>
</dbReference>